<gene>
    <name evidence="1" type="ORF">LOK49_LG08G00636</name>
</gene>
<sequence>MLGPNHLICRPVRESSSSPQKPTSVRSPPKSLAQMSSPLVAIDRLIRFLLPLCCHAFHTDCIDAWLSSNQTCPLCKSDVYSTEEDVLNKIISSMVLKDHGNNFRIEIGSMSRRQGRSDSSDGRRSYSIGSFDYIVDEGYKVSIDSTHQRGLSDYTSVSKDSSGNLVVVSDAEREFSFKSFG</sequence>
<dbReference type="Proteomes" id="UP001060215">
    <property type="component" value="Chromosome 9"/>
</dbReference>
<protein>
    <submittedName>
        <fullName evidence="1">E3 ubiquitin-protein ligase ATL4</fullName>
    </submittedName>
</protein>
<comment type="caution">
    <text evidence="1">The sequence shown here is derived from an EMBL/GenBank/DDBJ whole genome shotgun (WGS) entry which is preliminary data.</text>
</comment>
<name>A0ACC0GZX5_9ERIC</name>
<evidence type="ECO:0000313" key="2">
    <source>
        <dbReference type="Proteomes" id="UP001060215"/>
    </source>
</evidence>
<accession>A0ACC0GZX5</accession>
<reference evidence="1 2" key="1">
    <citation type="journal article" date="2022" name="Plant J.">
        <title>Chromosome-level genome of Camellia lanceoleosa provides a valuable resource for understanding genome evolution and self-incompatibility.</title>
        <authorList>
            <person name="Gong W."/>
            <person name="Xiao S."/>
            <person name="Wang L."/>
            <person name="Liao Z."/>
            <person name="Chang Y."/>
            <person name="Mo W."/>
            <person name="Hu G."/>
            <person name="Li W."/>
            <person name="Zhao G."/>
            <person name="Zhu H."/>
            <person name="Hu X."/>
            <person name="Ji K."/>
            <person name="Xiang X."/>
            <person name="Song Q."/>
            <person name="Yuan D."/>
            <person name="Jin S."/>
            <person name="Zhang L."/>
        </authorList>
    </citation>
    <scope>NUCLEOTIDE SEQUENCE [LARGE SCALE GENOMIC DNA]</scope>
    <source>
        <strain evidence="1">SQ_2022a</strain>
    </source>
</reference>
<proteinExistence type="predicted"/>
<evidence type="ECO:0000313" key="1">
    <source>
        <dbReference type="EMBL" id="KAI8005141.1"/>
    </source>
</evidence>
<organism evidence="1 2">
    <name type="scientific">Camellia lanceoleosa</name>
    <dbReference type="NCBI Taxonomy" id="1840588"/>
    <lineage>
        <taxon>Eukaryota</taxon>
        <taxon>Viridiplantae</taxon>
        <taxon>Streptophyta</taxon>
        <taxon>Embryophyta</taxon>
        <taxon>Tracheophyta</taxon>
        <taxon>Spermatophyta</taxon>
        <taxon>Magnoliopsida</taxon>
        <taxon>eudicotyledons</taxon>
        <taxon>Gunneridae</taxon>
        <taxon>Pentapetalae</taxon>
        <taxon>asterids</taxon>
        <taxon>Ericales</taxon>
        <taxon>Theaceae</taxon>
        <taxon>Camellia</taxon>
    </lineage>
</organism>
<keyword evidence="2" id="KW-1185">Reference proteome</keyword>
<dbReference type="EMBL" id="CM045766">
    <property type="protein sequence ID" value="KAI8005141.1"/>
    <property type="molecule type" value="Genomic_DNA"/>
</dbReference>